<dbReference type="PANTHER" id="PTHR10622">
    <property type="entry name" value="HET DOMAIN-CONTAINING PROTEIN"/>
    <property type="match status" value="1"/>
</dbReference>
<dbReference type="InterPro" id="IPR010730">
    <property type="entry name" value="HET"/>
</dbReference>
<accession>A0A9P9GRY6</accession>
<dbReference type="PANTHER" id="PTHR10622:SF10">
    <property type="entry name" value="HET DOMAIN-CONTAINING PROTEIN"/>
    <property type="match status" value="1"/>
</dbReference>
<proteinExistence type="predicted"/>
<sequence>MRLLNATTLRLETTDDEVLFNDVENGTAHERRGYAKLRGCCDTALSQNLKYVWIDTCCIDKSSSAELSEEINSMFRWYSMAEVCYAYLHDATGEQNYLSSEWFDRGWTLQELIAPKKVEFYAKNWTKFGSRSQLSKVLSKKTGIAEAYLHGADLSRASIAERMSWAAKRVTTRPEDMAYCLLGIFNTHMSPIYG</sequence>
<keyword evidence="3" id="KW-1185">Reference proteome</keyword>
<dbReference type="Pfam" id="PF06985">
    <property type="entry name" value="HET"/>
    <property type="match status" value="1"/>
</dbReference>
<feature type="domain" description="Heterokaryon incompatibility" evidence="1">
    <location>
        <begin position="40"/>
        <end position="94"/>
    </location>
</feature>
<organism evidence="2 3">
    <name type="scientific">Fusarium solani</name>
    <name type="common">Filamentous fungus</name>
    <dbReference type="NCBI Taxonomy" id="169388"/>
    <lineage>
        <taxon>Eukaryota</taxon>
        <taxon>Fungi</taxon>
        <taxon>Dikarya</taxon>
        <taxon>Ascomycota</taxon>
        <taxon>Pezizomycotina</taxon>
        <taxon>Sordariomycetes</taxon>
        <taxon>Hypocreomycetidae</taxon>
        <taxon>Hypocreales</taxon>
        <taxon>Nectriaceae</taxon>
        <taxon>Fusarium</taxon>
        <taxon>Fusarium solani species complex</taxon>
    </lineage>
</organism>
<dbReference type="AlphaFoldDB" id="A0A9P9GRY6"/>
<evidence type="ECO:0000313" key="2">
    <source>
        <dbReference type="EMBL" id="KAH7243052.1"/>
    </source>
</evidence>
<comment type="caution">
    <text evidence="2">The sequence shown here is derived from an EMBL/GenBank/DDBJ whole genome shotgun (WGS) entry which is preliminary data.</text>
</comment>
<dbReference type="OrthoDB" id="20872at2759"/>
<dbReference type="Proteomes" id="UP000736672">
    <property type="component" value="Unassembled WGS sequence"/>
</dbReference>
<dbReference type="EMBL" id="JAGTJS010000019">
    <property type="protein sequence ID" value="KAH7243052.1"/>
    <property type="molecule type" value="Genomic_DNA"/>
</dbReference>
<protein>
    <recommendedName>
        <fullName evidence="1">Heterokaryon incompatibility domain-containing protein</fullName>
    </recommendedName>
</protein>
<evidence type="ECO:0000313" key="3">
    <source>
        <dbReference type="Proteomes" id="UP000736672"/>
    </source>
</evidence>
<gene>
    <name evidence="2" type="ORF">B0J15DRAFT_515787</name>
</gene>
<name>A0A9P9GRY6_FUSSL</name>
<evidence type="ECO:0000259" key="1">
    <source>
        <dbReference type="Pfam" id="PF06985"/>
    </source>
</evidence>
<reference evidence="2" key="1">
    <citation type="journal article" date="2021" name="Nat. Commun.">
        <title>Genetic determinants of endophytism in the Arabidopsis root mycobiome.</title>
        <authorList>
            <person name="Mesny F."/>
            <person name="Miyauchi S."/>
            <person name="Thiergart T."/>
            <person name="Pickel B."/>
            <person name="Atanasova L."/>
            <person name="Karlsson M."/>
            <person name="Huettel B."/>
            <person name="Barry K.W."/>
            <person name="Haridas S."/>
            <person name="Chen C."/>
            <person name="Bauer D."/>
            <person name="Andreopoulos W."/>
            <person name="Pangilinan J."/>
            <person name="LaButti K."/>
            <person name="Riley R."/>
            <person name="Lipzen A."/>
            <person name="Clum A."/>
            <person name="Drula E."/>
            <person name="Henrissat B."/>
            <person name="Kohler A."/>
            <person name="Grigoriev I.V."/>
            <person name="Martin F.M."/>
            <person name="Hacquard S."/>
        </authorList>
    </citation>
    <scope>NUCLEOTIDE SEQUENCE</scope>
    <source>
        <strain evidence="2">FSSC 5 MPI-SDFR-AT-0091</strain>
    </source>
</reference>